<dbReference type="AlphaFoldDB" id="A0A9D4PUE3"/>
<evidence type="ECO:0000313" key="2">
    <source>
        <dbReference type="EMBL" id="KAH7956005.1"/>
    </source>
</evidence>
<protein>
    <submittedName>
        <fullName evidence="2">Uncharacterized protein</fullName>
    </submittedName>
</protein>
<organism evidence="2 3">
    <name type="scientific">Rhipicephalus sanguineus</name>
    <name type="common">Brown dog tick</name>
    <name type="synonym">Ixodes sanguineus</name>
    <dbReference type="NCBI Taxonomy" id="34632"/>
    <lineage>
        <taxon>Eukaryota</taxon>
        <taxon>Metazoa</taxon>
        <taxon>Ecdysozoa</taxon>
        <taxon>Arthropoda</taxon>
        <taxon>Chelicerata</taxon>
        <taxon>Arachnida</taxon>
        <taxon>Acari</taxon>
        <taxon>Parasitiformes</taxon>
        <taxon>Ixodida</taxon>
        <taxon>Ixodoidea</taxon>
        <taxon>Ixodidae</taxon>
        <taxon>Rhipicephalinae</taxon>
        <taxon>Rhipicephalus</taxon>
        <taxon>Rhipicephalus</taxon>
    </lineage>
</organism>
<evidence type="ECO:0000256" key="1">
    <source>
        <dbReference type="SAM" id="MobiDB-lite"/>
    </source>
</evidence>
<accession>A0A9D4PUE3</accession>
<comment type="caution">
    <text evidence="2">The sequence shown here is derived from an EMBL/GenBank/DDBJ whole genome shotgun (WGS) entry which is preliminary data.</text>
</comment>
<feature type="compositionally biased region" description="Low complexity" evidence="1">
    <location>
        <begin position="21"/>
        <end position="34"/>
    </location>
</feature>
<feature type="compositionally biased region" description="Polar residues" evidence="1">
    <location>
        <begin position="35"/>
        <end position="47"/>
    </location>
</feature>
<feature type="region of interest" description="Disordered" evidence="1">
    <location>
        <begin position="1"/>
        <end position="50"/>
    </location>
</feature>
<gene>
    <name evidence="2" type="ORF">HPB52_005518</name>
</gene>
<sequence length="380" mass="40814">MDTRSTRRAASRTDADGPAVGNEEGADGAAETGGQQPSPGGTASSSRDPPVPLLETIRAWLQDFFAFVAPVRDALTCTPPTAALPKLDVPTFTGHAAGASITDFLDDLSVYRSLHGISKLQLLQKGSWTSRASPTDDPLPPNRPAPSDRQQNPLNAGGPSRAAYRPQAPRGYREDMNQAGSCYRCGQHALYPAPAAFTDVLPEVPSTFSPLGQVSRCSGRVRTVATWTVLDSTDRPVAWTSRLPWKIQPRPLLGDPPLDAPELFRGLLLSDRHPIEPSQPYTAEETRILCPLCRVPEISRRAHQDGSHHHSRLLAATIRDTIPRPPQPPPAPTTVESAVALLRSAHPDLLAQGALPAPTSVPPPTLPPQPPVDDLLNFDE</sequence>
<proteinExistence type="predicted"/>
<evidence type="ECO:0000313" key="3">
    <source>
        <dbReference type="Proteomes" id="UP000821837"/>
    </source>
</evidence>
<keyword evidence="3" id="KW-1185">Reference proteome</keyword>
<name>A0A9D4PUE3_RHISA</name>
<dbReference type="EMBL" id="JABSTV010001250">
    <property type="protein sequence ID" value="KAH7956005.1"/>
    <property type="molecule type" value="Genomic_DNA"/>
</dbReference>
<dbReference type="Proteomes" id="UP000821837">
    <property type="component" value="Unassembled WGS sequence"/>
</dbReference>
<feature type="compositionally biased region" description="Pro residues" evidence="1">
    <location>
        <begin position="359"/>
        <end position="371"/>
    </location>
</feature>
<feature type="region of interest" description="Disordered" evidence="1">
    <location>
        <begin position="127"/>
        <end position="166"/>
    </location>
</feature>
<reference evidence="2" key="2">
    <citation type="submission" date="2021-09" db="EMBL/GenBank/DDBJ databases">
        <authorList>
            <person name="Jia N."/>
            <person name="Wang J."/>
            <person name="Shi W."/>
            <person name="Du L."/>
            <person name="Sun Y."/>
            <person name="Zhan W."/>
            <person name="Jiang J."/>
            <person name="Wang Q."/>
            <person name="Zhang B."/>
            <person name="Ji P."/>
            <person name="Sakyi L.B."/>
            <person name="Cui X."/>
            <person name="Yuan T."/>
            <person name="Jiang B."/>
            <person name="Yang W."/>
            <person name="Lam T.T.-Y."/>
            <person name="Chang Q."/>
            <person name="Ding S."/>
            <person name="Wang X."/>
            <person name="Zhu J."/>
            <person name="Ruan X."/>
            <person name="Zhao L."/>
            <person name="Wei J."/>
            <person name="Que T."/>
            <person name="Du C."/>
            <person name="Cheng J."/>
            <person name="Dai P."/>
            <person name="Han X."/>
            <person name="Huang E."/>
            <person name="Gao Y."/>
            <person name="Liu J."/>
            <person name="Shao H."/>
            <person name="Ye R."/>
            <person name="Li L."/>
            <person name="Wei W."/>
            <person name="Wang X."/>
            <person name="Wang C."/>
            <person name="Huo Q."/>
            <person name="Li W."/>
            <person name="Guo W."/>
            <person name="Chen H."/>
            <person name="Chen S."/>
            <person name="Zhou L."/>
            <person name="Zhou L."/>
            <person name="Ni X."/>
            <person name="Tian J."/>
            <person name="Zhou Y."/>
            <person name="Sheng Y."/>
            <person name="Liu T."/>
            <person name="Pan Y."/>
            <person name="Xia L."/>
            <person name="Li J."/>
            <person name="Zhao F."/>
            <person name="Cao W."/>
        </authorList>
    </citation>
    <scope>NUCLEOTIDE SEQUENCE</scope>
    <source>
        <strain evidence="2">Rsan-2018</strain>
        <tissue evidence="2">Larvae</tissue>
    </source>
</reference>
<reference evidence="2" key="1">
    <citation type="journal article" date="2020" name="Cell">
        <title>Large-Scale Comparative Analyses of Tick Genomes Elucidate Their Genetic Diversity and Vector Capacities.</title>
        <authorList>
            <consortium name="Tick Genome and Microbiome Consortium (TIGMIC)"/>
            <person name="Jia N."/>
            <person name="Wang J."/>
            <person name="Shi W."/>
            <person name="Du L."/>
            <person name="Sun Y."/>
            <person name="Zhan W."/>
            <person name="Jiang J.F."/>
            <person name="Wang Q."/>
            <person name="Zhang B."/>
            <person name="Ji P."/>
            <person name="Bell-Sakyi L."/>
            <person name="Cui X.M."/>
            <person name="Yuan T.T."/>
            <person name="Jiang B.G."/>
            <person name="Yang W.F."/>
            <person name="Lam T.T."/>
            <person name="Chang Q.C."/>
            <person name="Ding S.J."/>
            <person name="Wang X.J."/>
            <person name="Zhu J.G."/>
            <person name="Ruan X.D."/>
            <person name="Zhao L."/>
            <person name="Wei J.T."/>
            <person name="Ye R.Z."/>
            <person name="Que T.C."/>
            <person name="Du C.H."/>
            <person name="Zhou Y.H."/>
            <person name="Cheng J.X."/>
            <person name="Dai P.F."/>
            <person name="Guo W.B."/>
            <person name="Han X.H."/>
            <person name="Huang E.J."/>
            <person name="Li L.F."/>
            <person name="Wei W."/>
            <person name="Gao Y.C."/>
            <person name="Liu J.Z."/>
            <person name="Shao H.Z."/>
            <person name="Wang X."/>
            <person name="Wang C.C."/>
            <person name="Yang T.C."/>
            <person name="Huo Q.B."/>
            <person name="Li W."/>
            <person name="Chen H.Y."/>
            <person name="Chen S.E."/>
            <person name="Zhou L.G."/>
            <person name="Ni X.B."/>
            <person name="Tian J.H."/>
            <person name="Sheng Y."/>
            <person name="Liu T."/>
            <person name="Pan Y.S."/>
            <person name="Xia L.Y."/>
            <person name="Li J."/>
            <person name="Zhao F."/>
            <person name="Cao W.C."/>
        </authorList>
    </citation>
    <scope>NUCLEOTIDE SEQUENCE</scope>
    <source>
        <strain evidence="2">Rsan-2018</strain>
    </source>
</reference>
<feature type="compositionally biased region" description="Basic and acidic residues" evidence="1">
    <location>
        <begin position="1"/>
        <end position="15"/>
    </location>
</feature>
<feature type="region of interest" description="Disordered" evidence="1">
    <location>
        <begin position="349"/>
        <end position="380"/>
    </location>
</feature>